<dbReference type="AlphaFoldDB" id="A0A132MNZ3"/>
<comment type="caution">
    <text evidence="1">The sequence shown here is derived from an EMBL/GenBank/DDBJ whole genome shotgun (WGS) entry which is preliminary data.</text>
</comment>
<accession>A0A132MNZ3</accession>
<dbReference type="PATRIC" id="fig|1469144.10.peg.1195"/>
<name>A0A132MNZ3_9ACTN</name>
<sequence length="39" mass="3887">MAALTGSGIEALAVDQGVRLLGSSNSFAERLESLPGPTA</sequence>
<proteinExistence type="predicted"/>
<organism evidence="1 2">
    <name type="scientific">Carbonactinospora thermoautotrophica</name>
    <dbReference type="NCBI Taxonomy" id="1469144"/>
    <lineage>
        <taxon>Bacteria</taxon>
        <taxon>Bacillati</taxon>
        <taxon>Actinomycetota</taxon>
        <taxon>Actinomycetes</taxon>
        <taxon>Kitasatosporales</taxon>
        <taxon>Carbonactinosporaceae</taxon>
        <taxon>Carbonactinospora</taxon>
    </lineage>
</organism>
<gene>
    <name evidence="1" type="ORF">LI90_1074</name>
</gene>
<evidence type="ECO:0000313" key="1">
    <source>
        <dbReference type="EMBL" id="KWW99439.1"/>
    </source>
</evidence>
<reference evidence="2" key="1">
    <citation type="submission" date="2015-04" db="EMBL/GenBank/DDBJ databases">
        <title>Physiological reanalysis, assessment of diazotrophy, and genome sequences of multiple isolates of Streptomyces thermoautotrophicus.</title>
        <authorList>
            <person name="MacKellar D.C."/>
            <person name="Lieber L."/>
            <person name="Norman J."/>
            <person name="Bolger A."/>
            <person name="Tobin C."/>
            <person name="Murray J.W."/>
            <person name="Chang R."/>
            <person name="Ford T."/>
            <person name="Nguyen P.Q."/>
            <person name="Woodward J."/>
            <person name="Permingeat H."/>
            <person name="Joshi N.S."/>
            <person name="Silver P.A."/>
            <person name="Usadel B."/>
            <person name="Rutherford A.W."/>
            <person name="Friesen M."/>
            <person name="Prell J."/>
        </authorList>
    </citation>
    <scope>NUCLEOTIDE SEQUENCE [LARGE SCALE GENOMIC DNA]</scope>
    <source>
        <strain evidence="2">H1</strain>
    </source>
</reference>
<protein>
    <submittedName>
        <fullName evidence="1">Uncharacterized protein</fullName>
    </submittedName>
</protein>
<keyword evidence="2" id="KW-1185">Reference proteome</keyword>
<dbReference type="EMBL" id="LAXD01000001">
    <property type="protein sequence ID" value="KWW99439.1"/>
    <property type="molecule type" value="Genomic_DNA"/>
</dbReference>
<evidence type="ECO:0000313" key="2">
    <source>
        <dbReference type="Proteomes" id="UP000070188"/>
    </source>
</evidence>
<dbReference type="Proteomes" id="UP000070188">
    <property type="component" value="Unassembled WGS sequence"/>
</dbReference>